<dbReference type="OMA" id="RIRDWAP"/>
<dbReference type="AlphaFoldDB" id="W6PY88"/>
<dbReference type="Gene3D" id="3.90.1200.10">
    <property type="match status" value="1"/>
</dbReference>
<dbReference type="Proteomes" id="UP000030686">
    <property type="component" value="Unassembled WGS sequence"/>
</dbReference>
<sequence>MAVPCNIRGSASQLFYQDQQCPQYQALLAITEMPHPDRSIVGAFLMDARNPQEAARYFLRETAIDGTSHSVPARTISEFLSDWKYLVSMFRPIVATGLSAETQRLVYERDGGRCCLTQTQFKSPEDSDLHFVHIVPPRVLMHPDLVEGARLFEMLYAFLSNDSMQSLRSILPLNSSMERLDNLWLLSVSAFELVEAGEVWLKIRSWDPQNSPYRKSYSINTNLYRYKTRSEMSIAPSAKMLLLDDKTTDKTPIPHEALFELHALFSKSLAWMETRRHMIEQRDAPSANMFRFSLLPTLLFRTIRRIWTTLPYFIRYRAYEKLHSVGLYLYGQSLSPRVQRLPFGLYLRKGRPQQAVQYRAEAHTLGMVEKFTQIPAPRAIDILETPNASYLLMTQVPGRPIGQLLNTMTDKQVENVVTDLKRYVAQLRAIPNEVSKFQICNSQGGGILDWRIPDSQSEELRFQTETDFHDYLTRIMTEDTRRHAAKSHATPHAIVFTHGDLNPRNILAENGKITGIVDWENAGFFPEYWEYTKMHYTVRSLTRWLVDVVDRVFEGYRDELHVENMLSDLSGPF</sequence>
<organism evidence="2 3">
    <name type="scientific">Penicillium roqueforti (strain FM164)</name>
    <dbReference type="NCBI Taxonomy" id="1365484"/>
    <lineage>
        <taxon>Eukaryota</taxon>
        <taxon>Fungi</taxon>
        <taxon>Dikarya</taxon>
        <taxon>Ascomycota</taxon>
        <taxon>Pezizomycotina</taxon>
        <taxon>Eurotiomycetes</taxon>
        <taxon>Eurotiomycetidae</taxon>
        <taxon>Eurotiales</taxon>
        <taxon>Aspergillaceae</taxon>
        <taxon>Penicillium</taxon>
    </lineage>
</organism>
<name>W6PY88_PENRF</name>
<evidence type="ECO:0000313" key="3">
    <source>
        <dbReference type="Proteomes" id="UP000030686"/>
    </source>
</evidence>
<dbReference type="PANTHER" id="PTHR21310:SF58">
    <property type="entry name" value="AMINOGLYCOSIDE PHOSPHOTRANSFERASE DOMAIN-CONTAINING PROTEIN"/>
    <property type="match status" value="1"/>
</dbReference>
<evidence type="ECO:0000313" key="2">
    <source>
        <dbReference type="EMBL" id="CDM28965.1"/>
    </source>
</evidence>
<keyword evidence="2" id="KW-0418">Kinase</keyword>
<dbReference type="CDD" id="cd05120">
    <property type="entry name" value="APH_ChoK_like"/>
    <property type="match status" value="1"/>
</dbReference>
<reference evidence="2" key="1">
    <citation type="journal article" date="2014" name="Nat. Commun.">
        <title>Multiple recent horizontal transfers of a large genomic region in cheese making fungi.</title>
        <authorList>
            <person name="Cheeseman K."/>
            <person name="Ropars J."/>
            <person name="Renault P."/>
            <person name="Dupont J."/>
            <person name="Gouzy J."/>
            <person name="Branca A."/>
            <person name="Abraham A.L."/>
            <person name="Ceppi M."/>
            <person name="Conseiller E."/>
            <person name="Debuchy R."/>
            <person name="Malagnac F."/>
            <person name="Goarin A."/>
            <person name="Silar P."/>
            <person name="Lacoste S."/>
            <person name="Sallet E."/>
            <person name="Bensimon A."/>
            <person name="Giraud T."/>
            <person name="Brygoo Y."/>
        </authorList>
    </citation>
    <scope>NUCLEOTIDE SEQUENCE [LARGE SCALE GENOMIC DNA]</scope>
    <source>
        <strain evidence="2">FM164</strain>
    </source>
</reference>
<dbReference type="STRING" id="1365484.W6PY88"/>
<dbReference type="InterPro" id="IPR002575">
    <property type="entry name" value="Aminoglycoside_PTrfase"/>
</dbReference>
<gene>
    <name evidence="2" type="ORF">PROQFM164_S01g002776</name>
</gene>
<dbReference type="Pfam" id="PF01636">
    <property type="entry name" value="APH"/>
    <property type="match status" value="1"/>
</dbReference>
<dbReference type="GO" id="GO:0016301">
    <property type="term" value="F:kinase activity"/>
    <property type="evidence" value="ECO:0007669"/>
    <property type="project" value="UniProtKB-KW"/>
</dbReference>
<keyword evidence="2" id="KW-0808">Transferase</keyword>
<dbReference type="OrthoDB" id="2906425at2759"/>
<dbReference type="EMBL" id="HG792015">
    <property type="protein sequence ID" value="CDM28965.1"/>
    <property type="molecule type" value="Genomic_DNA"/>
</dbReference>
<evidence type="ECO:0000259" key="1">
    <source>
        <dbReference type="Pfam" id="PF01636"/>
    </source>
</evidence>
<dbReference type="InterPro" id="IPR051678">
    <property type="entry name" value="AGP_Transferase"/>
</dbReference>
<proteinExistence type="predicted"/>
<dbReference type="InterPro" id="IPR011009">
    <property type="entry name" value="Kinase-like_dom_sf"/>
</dbReference>
<dbReference type="SUPFAM" id="SSF56112">
    <property type="entry name" value="Protein kinase-like (PK-like)"/>
    <property type="match status" value="1"/>
</dbReference>
<dbReference type="PANTHER" id="PTHR21310">
    <property type="entry name" value="AMINOGLYCOSIDE PHOSPHOTRANSFERASE-RELATED-RELATED"/>
    <property type="match status" value="1"/>
</dbReference>
<accession>W6PY88</accession>
<protein>
    <submittedName>
        <fullName evidence="2">Protein kinase-like domain</fullName>
    </submittedName>
</protein>
<feature type="domain" description="Aminoglycoside phosphotransferase" evidence="1">
    <location>
        <begin position="345"/>
        <end position="548"/>
    </location>
</feature>
<keyword evidence="3" id="KW-1185">Reference proteome</keyword>